<keyword evidence="4" id="KW-0238">DNA-binding</keyword>
<dbReference type="InterPro" id="IPR039425">
    <property type="entry name" value="RNA_pol_sigma-70-like"/>
</dbReference>
<keyword evidence="2" id="KW-0805">Transcription regulation</keyword>
<dbReference type="InterPro" id="IPR014284">
    <property type="entry name" value="RNA_pol_sigma-70_dom"/>
</dbReference>
<comment type="caution">
    <text evidence="9">The sequence shown here is derived from an EMBL/GenBank/DDBJ whole genome shotgun (WGS) entry which is preliminary data.</text>
</comment>
<dbReference type="Pfam" id="PF04542">
    <property type="entry name" value="Sigma70_r2"/>
    <property type="match status" value="1"/>
</dbReference>
<reference evidence="9 10" key="1">
    <citation type="submission" date="2022-11" db="EMBL/GenBank/DDBJ databases">
        <title>Minimal conservation of predation-associated metabolite biosynthetic gene clusters underscores biosynthetic potential of Myxococcota including descriptions for ten novel species: Archangium lansinium sp. nov., Myxococcus landrumus sp. nov., Nannocystis bai.</title>
        <authorList>
            <person name="Ahearne A."/>
            <person name="Stevens C."/>
            <person name="Dowd S."/>
        </authorList>
    </citation>
    <scope>NUCLEOTIDE SEQUENCE [LARGE SCALE GENOMIC DNA]</scope>
    <source>
        <strain evidence="9 10">RJM3</strain>
    </source>
</reference>
<feature type="domain" description="RNA polymerase sigma factor 70 region 4 type 2" evidence="8">
    <location>
        <begin position="197"/>
        <end position="248"/>
    </location>
</feature>
<dbReference type="NCBIfam" id="TIGR02937">
    <property type="entry name" value="sigma70-ECF"/>
    <property type="match status" value="1"/>
</dbReference>
<dbReference type="RefSeq" id="WP_271927508.1">
    <property type="nucleotide sequence ID" value="NZ_JAQNDO010000001.1"/>
</dbReference>
<dbReference type="Gene3D" id="1.10.10.10">
    <property type="entry name" value="Winged helix-like DNA-binding domain superfamily/Winged helix DNA-binding domain"/>
    <property type="match status" value="1"/>
</dbReference>
<dbReference type="EMBL" id="JAQNDO010000001">
    <property type="protein sequence ID" value="MDC0748535.1"/>
    <property type="molecule type" value="Genomic_DNA"/>
</dbReference>
<feature type="compositionally biased region" description="Basic and acidic residues" evidence="6">
    <location>
        <begin position="258"/>
        <end position="269"/>
    </location>
</feature>
<evidence type="ECO:0000313" key="10">
    <source>
        <dbReference type="Proteomes" id="UP001221411"/>
    </source>
</evidence>
<dbReference type="InterPro" id="IPR007627">
    <property type="entry name" value="RNA_pol_sigma70_r2"/>
</dbReference>
<dbReference type="PANTHER" id="PTHR43133">
    <property type="entry name" value="RNA POLYMERASE ECF-TYPE SIGMA FACTO"/>
    <property type="match status" value="1"/>
</dbReference>
<dbReference type="SUPFAM" id="SSF88946">
    <property type="entry name" value="Sigma2 domain of RNA polymerase sigma factors"/>
    <property type="match status" value="1"/>
</dbReference>
<keyword evidence="3" id="KW-0731">Sigma factor</keyword>
<feature type="domain" description="RNA polymerase sigma-70 region 2" evidence="7">
    <location>
        <begin position="89"/>
        <end position="156"/>
    </location>
</feature>
<gene>
    <name evidence="9" type="ORF">POL67_44825</name>
</gene>
<feature type="region of interest" description="Disordered" evidence="6">
    <location>
        <begin position="1"/>
        <end position="70"/>
    </location>
</feature>
<comment type="similarity">
    <text evidence="1">Belongs to the sigma-70 factor family. ECF subfamily.</text>
</comment>
<dbReference type="InterPro" id="IPR036388">
    <property type="entry name" value="WH-like_DNA-bd_sf"/>
</dbReference>
<organism evidence="9 10">
    <name type="scientific">Polyangium mundeleinium</name>
    <dbReference type="NCBI Taxonomy" id="2995306"/>
    <lineage>
        <taxon>Bacteria</taxon>
        <taxon>Pseudomonadati</taxon>
        <taxon>Myxococcota</taxon>
        <taxon>Polyangia</taxon>
        <taxon>Polyangiales</taxon>
        <taxon>Polyangiaceae</taxon>
        <taxon>Polyangium</taxon>
    </lineage>
</organism>
<proteinExistence type="inferred from homology"/>
<accession>A0ABT5F362</accession>
<evidence type="ECO:0000256" key="2">
    <source>
        <dbReference type="ARBA" id="ARBA00023015"/>
    </source>
</evidence>
<dbReference type="CDD" id="cd06171">
    <property type="entry name" value="Sigma70_r4"/>
    <property type="match status" value="1"/>
</dbReference>
<evidence type="ECO:0000256" key="1">
    <source>
        <dbReference type="ARBA" id="ARBA00010641"/>
    </source>
</evidence>
<keyword evidence="5" id="KW-0804">Transcription</keyword>
<dbReference type="InterPro" id="IPR013249">
    <property type="entry name" value="RNA_pol_sigma70_r4_t2"/>
</dbReference>
<dbReference type="InterPro" id="IPR013325">
    <property type="entry name" value="RNA_pol_sigma_r2"/>
</dbReference>
<evidence type="ECO:0000256" key="4">
    <source>
        <dbReference type="ARBA" id="ARBA00023125"/>
    </source>
</evidence>
<sequence>MPPIPTPPDESLRPEPADPTDDQTEGALGLPDDLPDAPPLPEAAIGRLGRVNRSSQEASNKEARRREAEEDRELILRAQKGDQAAFRRLVERHQRRAFAIAMGLVRDENDARELVQDAFLRVYRNLNSFQGGSSFFTWLYRIVTNLAIDLMRKPGRRDAELVDGQAASEEPTEFPLVSRIDGADPIDVMRRREIASRIQDALDALPPYHRGVILMREVEGMSYEEMAVAMGVSKGTIMSRLFHARQKLQRALADCYAEEGRSRSGHTDEIPAEPEEAP</sequence>
<dbReference type="InterPro" id="IPR013324">
    <property type="entry name" value="RNA_pol_sigma_r3/r4-like"/>
</dbReference>
<evidence type="ECO:0000256" key="5">
    <source>
        <dbReference type="ARBA" id="ARBA00023163"/>
    </source>
</evidence>
<evidence type="ECO:0000259" key="7">
    <source>
        <dbReference type="Pfam" id="PF04542"/>
    </source>
</evidence>
<evidence type="ECO:0000259" key="8">
    <source>
        <dbReference type="Pfam" id="PF08281"/>
    </source>
</evidence>
<dbReference type="Proteomes" id="UP001221411">
    <property type="component" value="Unassembled WGS sequence"/>
</dbReference>
<dbReference type="Gene3D" id="1.10.1740.10">
    <property type="match status" value="1"/>
</dbReference>
<protein>
    <submittedName>
        <fullName evidence="9">Sigma-70 family RNA polymerase sigma factor</fullName>
    </submittedName>
</protein>
<dbReference type="Pfam" id="PF08281">
    <property type="entry name" value="Sigma70_r4_2"/>
    <property type="match status" value="1"/>
</dbReference>
<feature type="compositionally biased region" description="Basic and acidic residues" evidence="6">
    <location>
        <begin position="59"/>
        <end position="70"/>
    </location>
</feature>
<evidence type="ECO:0000313" key="9">
    <source>
        <dbReference type="EMBL" id="MDC0748535.1"/>
    </source>
</evidence>
<dbReference type="PANTHER" id="PTHR43133:SF8">
    <property type="entry name" value="RNA POLYMERASE SIGMA FACTOR HI_1459-RELATED"/>
    <property type="match status" value="1"/>
</dbReference>
<evidence type="ECO:0000256" key="3">
    <source>
        <dbReference type="ARBA" id="ARBA00023082"/>
    </source>
</evidence>
<feature type="region of interest" description="Disordered" evidence="6">
    <location>
        <begin position="258"/>
        <end position="278"/>
    </location>
</feature>
<evidence type="ECO:0000256" key="6">
    <source>
        <dbReference type="SAM" id="MobiDB-lite"/>
    </source>
</evidence>
<keyword evidence="10" id="KW-1185">Reference proteome</keyword>
<dbReference type="SUPFAM" id="SSF88659">
    <property type="entry name" value="Sigma3 and sigma4 domains of RNA polymerase sigma factors"/>
    <property type="match status" value="1"/>
</dbReference>
<name>A0ABT5F362_9BACT</name>